<dbReference type="PROSITE" id="PS51036">
    <property type="entry name" value="ZF_A20"/>
    <property type="match status" value="1"/>
</dbReference>
<keyword evidence="2" id="KW-0863">Zinc-finger</keyword>
<evidence type="ECO:0000313" key="6">
    <source>
        <dbReference type="EMBL" id="KAH9634822.1"/>
    </source>
</evidence>
<name>A0A922MEE3_SPOEX</name>
<feature type="domain" description="A20-type" evidence="5">
    <location>
        <begin position="13"/>
        <end position="47"/>
    </location>
</feature>
<organism evidence="6 7">
    <name type="scientific">Spodoptera exigua</name>
    <name type="common">Beet armyworm</name>
    <name type="synonym">Noctua fulgens</name>
    <dbReference type="NCBI Taxonomy" id="7107"/>
    <lineage>
        <taxon>Eukaryota</taxon>
        <taxon>Metazoa</taxon>
        <taxon>Ecdysozoa</taxon>
        <taxon>Arthropoda</taxon>
        <taxon>Hexapoda</taxon>
        <taxon>Insecta</taxon>
        <taxon>Pterygota</taxon>
        <taxon>Neoptera</taxon>
        <taxon>Endopterygota</taxon>
        <taxon>Lepidoptera</taxon>
        <taxon>Glossata</taxon>
        <taxon>Ditrysia</taxon>
        <taxon>Noctuoidea</taxon>
        <taxon>Noctuidae</taxon>
        <taxon>Amphipyrinae</taxon>
        <taxon>Spodoptera</taxon>
    </lineage>
</organism>
<dbReference type="SUPFAM" id="SSF57716">
    <property type="entry name" value="Glucocorticoid receptor-like (DNA-binding domain)"/>
    <property type="match status" value="1"/>
</dbReference>
<dbReference type="Proteomes" id="UP000814243">
    <property type="component" value="Unassembled WGS sequence"/>
</dbReference>
<evidence type="ECO:0000256" key="3">
    <source>
        <dbReference type="ARBA" id="ARBA00022833"/>
    </source>
</evidence>
<keyword evidence="1" id="KW-0479">Metal-binding</keyword>
<sequence>MMFASKMPSLRIDQSDLKCKNGCDYFGNPQWQGYCSKCHREQMQRQRKAEKESSATLPKPEQKKPDRGLRIPSHSSFSKFEEKRLRQSETLKKANLLKFSVFKKSSTDDHDHSAEKRPPEFKIPAIVNEGMKREFRARFPQLGPAVDRDSRLFVHSFIMDVIKCANVLSVDELSERVQRQYQCCAVSFIENLTAESLNMDKKEFDCYMAMPASIGGSAWAAALSLCGAVREADEQRAHAQKLLTHTHNIHTRADQLAANALSFEEQIAKKVQDVLAKTPLEIKPRRELPRLGKLKEINTAPLIDLSTSTVQEEPQTKPKVPPEPLAATVIPTGSTEPNITIQPETEPKLNILGFEVIERQSPSKSPQNLDQTWDLKQTSSLELLTPSPLGFTPFDSRSIDELMTPDEFGTDQLPPGLSNINYDIDLSDFSGDNSIAEEAPKSEPKDPFSPEALKKITTFDPFAPQTSKGFETALDSFDEFSFVDQRKQENDPFEVVHRGQDPFSPVELSKDSFFTPDKQSTSILDDNETPATACLLPSPIQPQSSKKPT</sequence>
<protein>
    <recommendedName>
        <fullName evidence="5">A20-type domain-containing protein</fullName>
    </recommendedName>
</protein>
<evidence type="ECO:0000313" key="7">
    <source>
        <dbReference type="Proteomes" id="UP000814243"/>
    </source>
</evidence>
<dbReference type="Gene3D" id="1.20.5.4770">
    <property type="match status" value="1"/>
</dbReference>
<dbReference type="EMBL" id="JACEFF010000590">
    <property type="protein sequence ID" value="KAH9634822.1"/>
    <property type="molecule type" value="Genomic_DNA"/>
</dbReference>
<dbReference type="GO" id="GO:0008270">
    <property type="term" value="F:zinc ion binding"/>
    <property type="evidence" value="ECO:0007669"/>
    <property type="project" value="UniProtKB-KW"/>
</dbReference>
<gene>
    <name evidence="6" type="ORF">HF086_012236</name>
</gene>
<comment type="caution">
    <text evidence="6">The sequence shown here is derived from an EMBL/GenBank/DDBJ whole genome shotgun (WGS) entry which is preliminary data.</text>
</comment>
<evidence type="ECO:0000259" key="5">
    <source>
        <dbReference type="PROSITE" id="PS51036"/>
    </source>
</evidence>
<keyword evidence="3" id="KW-0862">Zinc</keyword>
<feature type="region of interest" description="Disordered" evidence="4">
    <location>
        <begin position="41"/>
        <end position="73"/>
    </location>
</feature>
<evidence type="ECO:0000256" key="4">
    <source>
        <dbReference type="SAM" id="MobiDB-lite"/>
    </source>
</evidence>
<evidence type="ECO:0000256" key="2">
    <source>
        <dbReference type="ARBA" id="ARBA00022771"/>
    </source>
</evidence>
<dbReference type="InterPro" id="IPR002653">
    <property type="entry name" value="Znf_A20"/>
</dbReference>
<dbReference type="GO" id="GO:0003677">
    <property type="term" value="F:DNA binding"/>
    <property type="evidence" value="ECO:0007669"/>
    <property type="project" value="InterPro"/>
</dbReference>
<dbReference type="SMART" id="SM00259">
    <property type="entry name" value="ZnF_A20"/>
    <property type="match status" value="1"/>
</dbReference>
<accession>A0A922MEE3</accession>
<dbReference type="Pfam" id="PF01754">
    <property type="entry name" value="zf-A20"/>
    <property type="match status" value="1"/>
</dbReference>
<dbReference type="AlphaFoldDB" id="A0A922MEE3"/>
<feature type="region of interest" description="Disordered" evidence="4">
    <location>
        <begin position="493"/>
        <end position="549"/>
    </location>
</feature>
<feature type="compositionally biased region" description="Basic and acidic residues" evidence="4">
    <location>
        <begin position="438"/>
        <end position="451"/>
    </location>
</feature>
<reference evidence="6" key="1">
    <citation type="journal article" date="2021" name="G3 (Bethesda)">
        <title>Genome and transcriptome analysis of the beet armyworm Spodoptera exigua reveals targets for pest control. .</title>
        <authorList>
            <person name="Simon S."/>
            <person name="Breeschoten T."/>
            <person name="Jansen H.J."/>
            <person name="Dirks R.P."/>
            <person name="Schranz M.E."/>
            <person name="Ros V.I.D."/>
        </authorList>
    </citation>
    <scope>NUCLEOTIDE SEQUENCE</scope>
    <source>
        <strain evidence="6">TB_SE_WUR_2020</strain>
    </source>
</reference>
<evidence type="ECO:0000256" key="1">
    <source>
        <dbReference type="ARBA" id="ARBA00022723"/>
    </source>
</evidence>
<feature type="compositionally biased region" description="Basic and acidic residues" evidence="4">
    <location>
        <begin position="41"/>
        <end position="53"/>
    </location>
</feature>
<feature type="region of interest" description="Disordered" evidence="4">
    <location>
        <begin position="431"/>
        <end position="451"/>
    </location>
</feature>
<feature type="compositionally biased region" description="Low complexity" evidence="4">
    <location>
        <begin position="537"/>
        <end position="549"/>
    </location>
</feature>
<feature type="compositionally biased region" description="Basic and acidic residues" evidence="4">
    <location>
        <begin position="60"/>
        <end position="69"/>
    </location>
</feature>
<proteinExistence type="predicted"/>